<dbReference type="EMBL" id="JAFJYH010000006">
    <property type="protein sequence ID" value="KAG4426003.1"/>
    <property type="molecule type" value="Genomic_DNA"/>
</dbReference>
<dbReference type="GO" id="GO:0000136">
    <property type="term" value="C:mannan polymerase complex"/>
    <property type="evidence" value="ECO:0007669"/>
    <property type="project" value="TreeGrafter"/>
</dbReference>
<name>A0A8H7WJV6_9HELO</name>
<proteinExistence type="inferred from homology"/>
<dbReference type="InterPro" id="IPR039367">
    <property type="entry name" value="Och1-like"/>
</dbReference>
<evidence type="ECO:0000313" key="4">
    <source>
        <dbReference type="Proteomes" id="UP000664132"/>
    </source>
</evidence>
<dbReference type="GO" id="GO:0006487">
    <property type="term" value="P:protein N-linked glycosylation"/>
    <property type="evidence" value="ECO:0007669"/>
    <property type="project" value="TreeGrafter"/>
</dbReference>
<dbReference type="SUPFAM" id="SSF53448">
    <property type="entry name" value="Nucleotide-diphospho-sugar transferases"/>
    <property type="match status" value="1"/>
</dbReference>
<reference evidence="3" key="1">
    <citation type="submission" date="2021-02" db="EMBL/GenBank/DDBJ databases">
        <title>Genome sequence Cadophora malorum strain M34.</title>
        <authorList>
            <person name="Stefanovic E."/>
            <person name="Vu D."/>
            <person name="Scully C."/>
            <person name="Dijksterhuis J."/>
            <person name="Roader J."/>
            <person name="Houbraken J."/>
        </authorList>
    </citation>
    <scope>NUCLEOTIDE SEQUENCE</scope>
    <source>
        <strain evidence="3">M34</strain>
    </source>
</reference>
<gene>
    <name evidence="3" type="ORF">IFR04_000947</name>
</gene>
<evidence type="ECO:0000256" key="2">
    <source>
        <dbReference type="SAM" id="Phobius"/>
    </source>
</evidence>
<dbReference type="Pfam" id="PF04488">
    <property type="entry name" value="Gly_transf_sug"/>
    <property type="match status" value="1"/>
</dbReference>
<dbReference type="OrthoDB" id="409543at2759"/>
<dbReference type="InterPro" id="IPR029044">
    <property type="entry name" value="Nucleotide-diphossugar_trans"/>
</dbReference>
<accession>A0A8H7WJV6</accession>
<evidence type="ECO:0000313" key="3">
    <source>
        <dbReference type="EMBL" id="KAG4426003.1"/>
    </source>
</evidence>
<organism evidence="3 4">
    <name type="scientific">Cadophora malorum</name>
    <dbReference type="NCBI Taxonomy" id="108018"/>
    <lineage>
        <taxon>Eukaryota</taxon>
        <taxon>Fungi</taxon>
        <taxon>Dikarya</taxon>
        <taxon>Ascomycota</taxon>
        <taxon>Pezizomycotina</taxon>
        <taxon>Leotiomycetes</taxon>
        <taxon>Helotiales</taxon>
        <taxon>Ploettnerulaceae</taxon>
        <taxon>Cadophora</taxon>
    </lineage>
</organism>
<dbReference type="Gene3D" id="3.90.550.20">
    <property type="match status" value="1"/>
</dbReference>
<feature type="transmembrane region" description="Helical" evidence="2">
    <location>
        <begin position="12"/>
        <end position="32"/>
    </location>
</feature>
<dbReference type="PANTHER" id="PTHR31834:SF8">
    <property type="entry name" value="TRANSFERASE, PUTATIVE (AFU_ORTHOLOGUE AFUA_6G14040)-RELATED"/>
    <property type="match status" value="1"/>
</dbReference>
<protein>
    <recommendedName>
        <fullName evidence="5">Initiation-specific alpha-1,6-mannosyltransferase</fullName>
    </recommendedName>
</protein>
<dbReference type="PANTHER" id="PTHR31834">
    <property type="entry name" value="INITIATION-SPECIFIC ALPHA-1,6-MANNOSYLTRANSFERASE"/>
    <property type="match status" value="1"/>
</dbReference>
<keyword evidence="2" id="KW-0472">Membrane</keyword>
<dbReference type="InterPro" id="IPR007577">
    <property type="entry name" value="GlycoTrfase_DXD_sugar-bd_CS"/>
</dbReference>
<keyword evidence="2" id="KW-1133">Transmembrane helix</keyword>
<sequence>MLVQSRPVFHRQVTAATLSLLSVILLGNYYIWAVGNGREYFLPFSNLVQNHPGVLATNKSQPLAAPSPVTVTVVHTTTASPSPIPIPTVTSIPQKLWYKAGPKGITEASGQWINTCLWRNPTYRREILTDSSADTYVKSFFSHRPDILEMYLELAVPILKADFLRYLILFAEGGIWSDLDVSCSTVPISEWIPEEYQKDAVVVVGLEFDDDDWGHDDYLRTQFASWTIMAKPGSPHIEMVIRDVMKGLKNIARENNVTIAGVTIDMISDVVDVTGPKRMTRSIVRSLEIQLKETIGDKNTSGLIEPRLIGDVLILPSAAFAARQADYPVDRGPVLVSHHYAGSWKNEHGGESRR</sequence>
<keyword evidence="4" id="KW-1185">Reference proteome</keyword>
<keyword evidence="2" id="KW-0812">Transmembrane</keyword>
<dbReference type="Proteomes" id="UP000664132">
    <property type="component" value="Unassembled WGS sequence"/>
</dbReference>
<evidence type="ECO:0000256" key="1">
    <source>
        <dbReference type="ARBA" id="ARBA00009003"/>
    </source>
</evidence>
<dbReference type="GO" id="GO:0000009">
    <property type="term" value="F:alpha-1,6-mannosyltransferase activity"/>
    <property type="evidence" value="ECO:0007669"/>
    <property type="project" value="InterPro"/>
</dbReference>
<dbReference type="AlphaFoldDB" id="A0A8H7WJV6"/>
<comment type="similarity">
    <text evidence="1">Belongs to the glycosyltransferase 32 family.</text>
</comment>
<evidence type="ECO:0008006" key="5">
    <source>
        <dbReference type="Google" id="ProtNLM"/>
    </source>
</evidence>
<comment type="caution">
    <text evidence="3">The sequence shown here is derived from an EMBL/GenBank/DDBJ whole genome shotgun (WGS) entry which is preliminary data.</text>
</comment>